<sequence>MICYAECHISNFKTGGDAFAFQHISSFIHVLNMDNVQMMQVDRWILEQLPPYVHTLKIVNSKKLQRVSVSNALGSLHIKTTNLKRIDIAANSSLNILAISGSDLMQVPRDIKNAPMLSNLRLQESKISEIDLAAFCDHSNLSEIFLDGNKIRYVVNTSKRNCSIYGSLTGIQLSNNLLTTVNMELFNVFVSLRQLDIQMNRITTLSGRLAHRSLEVLAMNENKLGHVDLCGWDAPSMNIVSFTANHLATLPECITNWTSVSQLILSFNEFTNFSIESVARMNNLVSIDLECNKLTEIMLDSVHFPPKLRLLIISRNYLTSLDLSFIPVRSLQESVAYNLISSFDASSASPNVTRLRMKGNQIDCSWESCLERLLLLIVVNAASISDKSLRMSCPNLCFLFNFQKKGDTFAFQQISNTSQNLYMENVLMKHLDLSILEQLPAFIVELSIHSSDRLKRISVPKAMNVIHIIESGLRRIDIFEGSSLTKLDVYDCDMTRLPRSIRNAPNLTYFRIDKCKLSNIDLATFCDYPYLRDLHLNGNKIRYVVNTSKRNCSIYSSVTLLNLGNNMLTTVNMELFNAFTKLKALSLYNNKIVSITGQLALDSLSNLLMGGNRLEHLDLCGWYVPSMESVLLSLNRFTKIPECLNHWKSVSSLMLNHNQFTSFSIDKLAGMSNLTNLYLHCNKLTEIELNSVFFPPNLKKLMVDNNNLTLLDLSFILAQDLVVQASNNFISSFNQENSSLNVTSLTMEGNPIDCSWATPLERL</sequence>
<organism evidence="1 2">
    <name type="scientific">Anopheles arabiensis</name>
    <name type="common">Mosquito</name>
    <dbReference type="NCBI Taxonomy" id="7173"/>
    <lineage>
        <taxon>Eukaryota</taxon>
        <taxon>Metazoa</taxon>
        <taxon>Ecdysozoa</taxon>
        <taxon>Arthropoda</taxon>
        <taxon>Hexapoda</taxon>
        <taxon>Insecta</taxon>
        <taxon>Pterygota</taxon>
        <taxon>Neoptera</taxon>
        <taxon>Endopterygota</taxon>
        <taxon>Diptera</taxon>
        <taxon>Nematocera</taxon>
        <taxon>Culicoidea</taxon>
        <taxon>Culicidae</taxon>
        <taxon>Anophelinae</taxon>
        <taxon>Anopheles</taxon>
    </lineage>
</organism>
<dbReference type="EnsemblMetazoa" id="AARA002648-RA">
    <property type="protein sequence ID" value="AARA002648-PA"/>
    <property type="gene ID" value="AARA002648"/>
</dbReference>
<reference evidence="1" key="1">
    <citation type="submission" date="2022-08" db="UniProtKB">
        <authorList>
            <consortium name="EnsemblMetazoa"/>
        </authorList>
    </citation>
    <scope>IDENTIFICATION</scope>
    <source>
        <strain evidence="1">Dongola</strain>
    </source>
</reference>
<dbReference type="PROSITE" id="PS51450">
    <property type="entry name" value="LRR"/>
    <property type="match status" value="2"/>
</dbReference>
<dbReference type="InterPro" id="IPR050333">
    <property type="entry name" value="SLRP"/>
</dbReference>
<name>A0A182HN12_ANOAR</name>
<dbReference type="InterPro" id="IPR001611">
    <property type="entry name" value="Leu-rich_rpt"/>
</dbReference>
<dbReference type="SUPFAM" id="SSF52058">
    <property type="entry name" value="L domain-like"/>
    <property type="match status" value="2"/>
</dbReference>
<protein>
    <submittedName>
        <fullName evidence="1">Uncharacterized protein</fullName>
    </submittedName>
</protein>
<evidence type="ECO:0000313" key="2">
    <source>
        <dbReference type="Proteomes" id="UP000075840"/>
    </source>
</evidence>
<dbReference type="PANTHER" id="PTHR45712">
    <property type="entry name" value="AGAP008170-PA"/>
    <property type="match status" value="1"/>
</dbReference>
<keyword evidence="2" id="KW-1185">Reference proteome</keyword>
<proteinExistence type="predicted"/>
<dbReference type="Pfam" id="PF13855">
    <property type="entry name" value="LRR_8"/>
    <property type="match status" value="1"/>
</dbReference>
<evidence type="ECO:0000313" key="1">
    <source>
        <dbReference type="EnsemblMetazoa" id="AARA002648-PA"/>
    </source>
</evidence>
<dbReference type="VEuPathDB" id="VectorBase:AARA21_009665"/>
<dbReference type="VEuPathDB" id="VectorBase:AARA002648"/>
<dbReference type="AlphaFoldDB" id="A0A182HN12"/>
<dbReference type="InterPro" id="IPR032675">
    <property type="entry name" value="LRR_dom_sf"/>
</dbReference>
<dbReference type="EMBL" id="APCN01001823">
    <property type="status" value="NOT_ANNOTATED_CDS"/>
    <property type="molecule type" value="Genomic_DNA"/>
</dbReference>
<dbReference type="InterPro" id="IPR003591">
    <property type="entry name" value="Leu-rich_rpt_typical-subtyp"/>
</dbReference>
<dbReference type="GO" id="GO:0005615">
    <property type="term" value="C:extracellular space"/>
    <property type="evidence" value="ECO:0007669"/>
    <property type="project" value="TreeGrafter"/>
</dbReference>
<dbReference type="Proteomes" id="UP000075840">
    <property type="component" value="Unassembled WGS sequence"/>
</dbReference>
<dbReference type="SMART" id="SM00369">
    <property type="entry name" value="LRR_TYP"/>
    <property type="match status" value="5"/>
</dbReference>
<dbReference type="PANTHER" id="PTHR45712:SF22">
    <property type="entry name" value="INSULIN-LIKE GROWTH FACTOR-BINDING PROTEIN COMPLEX ACID LABILE SUBUNIT"/>
    <property type="match status" value="1"/>
</dbReference>
<accession>A0A182HN12</accession>
<dbReference type="Gene3D" id="3.80.10.10">
    <property type="entry name" value="Ribonuclease Inhibitor"/>
    <property type="match status" value="4"/>
</dbReference>